<dbReference type="PROSITE" id="PS50905">
    <property type="entry name" value="FERRITIN_LIKE"/>
    <property type="match status" value="1"/>
</dbReference>
<sequence>MERVDLTIETTLGDTKGTNMERVVKQNFKGETTEAGLYLAIARQAQRQGHADIAEVLKVLAWEELEHAATCAELNGMITNNCFEDIKRMLEGEIFANKSKREEALKARELNIESAEEFFNSGAKDEGRHARILEGILNKIEKA</sequence>
<evidence type="ECO:0000313" key="3">
    <source>
        <dbReference type="Proteomes" id="UP000290273"/>
    </source>
</evidence>
<dbReference type="InterPro" id="IPR012347">
    <property type="entry name" value="Ferritin-like"/>
</dbReference>
<comment type="caution">
    <text evidence="2">The sequence shown here is derived from an EMBL/GenBank/DDBJ whole genome shotgun (WGS) entry which is preliminary data.</text>
</comment>
<dbReference type="Pfam" id="PF02915">
    <property type="entry name" value="Rubrerythrin"/>
    <property type="match status" value="1"/>
</dbReference>
<dbReference type="SUPFAM" id="SSF47240">
    <property type="entry name" value="Ferritin-like"/>
    <property type="match status" value="1"/>
</dbReference>
<dbReference type="InterPro" id="IPR009040">
    <property type="entry name" value="Ferritin-like_diiron"/>
</dbReference>
<evidence type="ECO:0000259" key="1">
    <source>
        <dbReference type="PROSITE" id="PS50905"/>
    </source>
</evidence>
<name>A0ABY0EQX7_CLOTA</name>
<reference evidence="2 3" key="1">
    <citation type="submission" date="2018-06" db="EMBL/GenBank/DDBJ databases">
        <title>Genome conservation of Clostridium tetani.</title>
        <authorList>
            <person name="Bruggemann H."/>
            <person name="Popoff M.R."/>
        </authorList>
    </citation>
    <scope>NUCLEOTIDE SEQUENCE [LARGE SCALE GENOMIC DNA]</scope>
    <source>
        <strain evidence="2 3">63.05</strain>
    </source>
</reference>
<protein>
    <submittedName>
        <fullName evidence="2">Rubrerythrin family protein</fullName>
    </submittedName>
</protein>
<feature type="domain" description="Ferritin-like diiron" evidence="1">
    <location>
        <begin position="14"/>
        <end position="143"/>
    </location>
</feature>
<dbReference type="Proteomes" id="UP000290273">
    <property type="component" value="Unassembled WGS sequence"/>
</dbReference>
<organism evidence="2 3">
    <name type="scientific">Clostridium tetani</name>
    <dbReference type="NCBI Taxonomy" id="1513"/>
    <lineage>
        <taxon>Bacteria</taxon>
        <taxon>Bacillati</taxon>
        <taxon>Bacillota</taxon>
        <taxon>Clostridia</taxon>
        <taxon>Eubacteriales</taxon>
        <taxon>Clostridiaceae</taxon>
        <taxon>Clostridium</taxon>
    </lineage>
</organism>
<dbReference type="InterPro" id="IPR003251">
    <property type="entry name" value="Rr_diiron-bd_dom"/>
</dbReference>
<dbReference type="InterPro" id="IPR045236">
    <property type="entry name" value="RevRr_diiron-bd_dom"/>
</dbReference>
<dbReference type="PANTHER" id="PTHR43339:SF1">
    <property type="entry name" value="RUBRERYTHRIN"/>
    <property type="match status" value="1"/>
</dbReference>
<proteinExistence type="predicted"/>
<gene>
    <name evidence="2" type="ORF">DP131_09080</name>
</gene>
<dbReference type="Gene3D" id="1.20.1260.10">
    <property type="match status" value="1"/>
</dbReference>
<accession>A0ABY0EQX7</accession>
<dbReference type="EMBL" id="QMAU01000038">
    <property type="protein sequence ID" value="RXI54881.1"/>
    <property type="molecule type" value="Genomic_DNA"/>
</dbReference>
<evidence type="ECO:0000313" key="2">
    <source>
        <dbReference type="EMBL" id="RXI54881.1"/>
    </source>
</evidence>
<dbReference type="InterPro" id="IPR052773">
    <property type="entry name" value="Anaerobic_Peroxidase-Rel"/>
</dbReference>
<dbReference type="RefSeq" id="WP_039261503.1">
    <property type="nucleotide sequence ID" value="NZ_JSWD01000075.1"/>
</dbReference>
<dbReference type="CDD" id="cd01046">
    <property type="entry name" value="Rubrerythrin_like"/>
    <property type="match status" value="1"/>
</dbReference>
<dbReference type="InterPro" id="IPR009078">
    <property type="entry name" value="Ferritin-like_SF"/>
</dbReference>
<dbReference type="PANTHER" id="PTHR43339">
    <property type="entry name" value="RUBRERYTHRIN-RELATED"/>
    <property type="match status" value="1"/>
</dbReference>